<organism evidence="1">
    <name type="scientific">Rhizobium leguminosarum</name>
    <dbReference type="NCBI Taxonomy" id="384"/>
    <lineage>
        <taxon>Bacteria</taxon>
        <taxon>Pseudomonadati</taxon>
        <taxon>Pseudomonadota</taxon>
        <taxon>Alphaproteobacteria</taxon>
        <taxon>Hyphomicrobiales</taxon>
        <taxon>Rhizobiaceae</taxon>
        <taxon>Rhizobium/Agrobacterium group</taxon>
        <taxon>Rhizobium</taxon>
    </lineage>
</organism>
<reference evidence="1" key="1">
    <citation type="submission" date="2016-04" db="EMBL/GenBank/DDBJ databases">
        <title>Fast-growing isolate from the root nodules of Vavilovia formosa.</title>
        <authorList>
            <person name="Kimeklis A."/>
            <person name="Safronova V."/>
            <person name="Belimov A."/>
            <person name="Andronov E."/>
        </authorList>
    </citation>
    <scope>NUCLEOTIDE SEQUENCE [LARGE SCALE GENOMIC DNA]</scope>
    <source>
        <strain evidence="1">Vaf-46</strain>
    </source>
</reference>
<evidence type="ECO:0008006" key="2">
    <source>
        <dbReference type="Google" id="ProtNLM"/>
    </source>
</evidence>
<evidence type="ECO:0000313" key="1">
    <source>
        <dbReference type="EMBL" id="OAP97063.1"/>
    </source>
</evidence>
<dbReference type="InterPro" id="IPR029063">
    <property type="entry name" value="SAM-dependent_MTases_sf"/>
</dbReference>
<proteinExistence type="predicted"/>
<dbReference type="SUPFAM" id="SSF53335">
    <property type="entry name" value="S-adenosyl-L-methionine-dependent methyltransferases"/>
    <property type="match status" value="1"/>
</dbReference>
<sequence>MNALTQRDVGAIVDASFAILTSCGILKRPVPSFEPSLYEAAQGRIEPHFEVPQTTISPLMRRFLFHFARATQPQFIYGAGTYVGFAFAWLISGRQVGDGDFNARGVDCDSAATIIARRNMTWLETIGALDLRVADALIDLESSSDSIDLLFIDVDAVDTRKSLYTDILECAKPHLRSGALILAHDPLVAAFRNDFERFFAYIGNQDCFGPNCILPLDDCGISVTVVR</sequence>
<dbReference type="Pfam" id="PF13578">
    <property type="entry name" value="Methyltransf_24"/>
    <property type="match status" value="1"/>
</dbReference>
<dbReference type="Gene3D" id="3.40.50.150">
    <property type="entry name" value="Vaccinia Virus protein VP39"/>
    <property type="match status" value="1"/>
</dbReference>
<dbReference type="EMBL" id="LWBS01000017">
    <property type="protein sequence ID" value="OAP97063.1"/>
    <property type="molecule type" value="Genomic_DNA"/>
</dbReference>
<accession>A0A179C110</accession>
<dbReference type="AlphaFoldDB" id="A0A179C110"/>
<gene>
    <name evidence="1" type="ORF">A4U53_37160</name>
</gene>
<protein>
    <recommendedName>
        <fullName evidence="2">Methyltransferase</fullName>
    </recommendedName>
</protein>
<comment type="caution">
    <text evidence="1">The sequence shown here is derived from an EMBL/GenBank/DDBJ whole genome shotgun (WGS) entry which is preliminary data.</text>
</comment>
<name>A0A179C110_RHILE</name>